<dbReference type="InterPro" id="IPR029058">
    <property type="entry name" value="AB_hydrolase_fold"/>
</dbReference>
<dbReference type="GeneID" id="25326563"/>
<name>A0A0D2BU05_9EURO</name>
<reference evidence="3 4" key="1">
    <citation type="submission" date="2015-01" db="EMBL/GenBank/DDBJ databases">
        <title>The Genome Sequence of Exophiala xenobiotica CBS118157.</title>
        <authorList>
            <consortium name="The Broad Institute Genomics Platform"/>
            <person name="Cuomo C."/>
            <person name="de Hoog S."/>
            <person name="Gorbushina A."/>
            <person name="Stielow B."/>
            <person name="Teixiera M."/>
            <person name="Abouelleil A."/>
            <person name="Chapman S.B."/>
            <person name="Priest M."/>
            <person name="Young S.K."/>
            <person name="Wortman J."/>
            <person name="Nusbaum C."/>
            <person name="Birren B."/>
        </authorList>
    </citation>
    <scope>NUCLEOTIDE SEQUENCE [LARGE SCALE GENOMIC DNA]</scope>
    <source>
        <strain evidence="3 4">CBS 118157</strain>
    </source>
</reference>
<dbReference type="RefSeq" id="XP_013316535.1">
    <property type="nucleotide sequence ID" value="XM_013461081.1"/>
</dbReference>
<dbReference type="Gene3D" id="1.10.10.800">
    <property type="match status" value="1"/>
</dbReference>
<comment type="similarity">
    <text evidence="1">Belongs to the polyketide transferase af380 family.</text>
</comment>
<dbReference type="HOGENOM" id="CLU_048587_1_1_1"/>
<dbReference type="Gene3D" id="3.40.50.1820">
    <property type="entry name" value="alpha/beta hydrolase"/>
    <property type="match status" value="1"/>
</dbReference>
<evidence type="ECO:0000313" key="3">
    <source>
        <dbReference type="EMBL" id="KIW55951.1"/>
    </source>
</evidence>
<dbReference type="InterPro" id="IPR000073">
    <property type="entry name" value="AB_hydrolase_1"/>
</dbReference>
<dbReference type="STRING" id="348802.A0A0D2BU05"/>
<dbReference type="PANTHER" id="PTHR47751">
    <property type="entry name" value="SUPERFAMILY HYDROLASE, PUTATIVE (AFU_ORTHOLOGUE AFUA_2G16580)-RELATED"/>
    <property type="match status" value="1"/>
</dbReference>
<dbReference type="OrthoDB" id="2498029at2759"/>
<dbReference type="PANTHER" id="PTHR47751:SF2">
    <property type="entry name" value="DLTD N-TERMINAL DOMAIN PROTEIN (AFU_ORTHOLOGUE AFUA_8G00380)-RELATED"/>
    <property type="match status" value="1"/>
</dbReference>
<dbReference type="Proteomes" id="UP000054342">
    <property type="component" value="Unassembled WGS sequence"/>
</dbReference>
<gene>
    <name evidence="3" type="ORF">PV05_04655</name>
</gene>
<organism evidence="3 4">
    <name type="scientific">Exophiala xenobiotica</name>
    <dbReference type="NCBI Taxonomy" id="348802"/>
    <lineage>
        <taxon>Eukaryota</taxon>
        <taxon>Fungi</taxon>
        <taxon>Dikarya</taxon>
        <taxon>Ascomycota</taxon>
        <taxon>Pezizomycotina</taxon>
        <taxon>Eurotiomycetes</taxon>
        <taxon>Chaetothyriomycetidae</taxon>
        <taxon>Chaetothyriales</taxon>
        <taxon>Herpotrichiellaceae</taxon>
        <taxon>Exophiala</taxon>
    </lineage>
</organism>
<feature type="domain" description="AB hydrolase-1" evidence="2">
    <location>
        <begin position="30"/>
        <end position="295"/>
    </location>
</feature>
<dbReference type="SUPFAM" id="SSF53474">
    <property type="entry name" value="alpha/beta-Hydrolases"/>
    <property type="match status" value="1"/>
</dbReference>
<proteinExistence type="inferred from homology"/>
<evidence type="ECO:0000256" key="1">
    <source>
        <dbReference type="ARBA" id="ARBA00029464"/>
    </source>
</evidence>
<accession>A0A0D2BU05</accession>
<dbReference type="AlphaFoldDB" id="A0A0D2BU05"/>
<evidence type="ECO:0000259" key="2">
    <source>
        <dbReference type="Pfam" id="PF00561"/>
    </source>
</evidence>
<evidence type="ECO:0000313" key="4">
    <source>
        <dbReference type="Proteomes" id="UP000054342"/>
    </source>
</evidence>
<dbReference type="EMBL" id="KN847319">
    <property type="protein sequence ID" value="KIW55951.1"/>
    <property type="molecule type" value="Genomic_DNA"/>
</dbReference>
<dbReference type="InterPro" id="IPR051411">
    <property type="entry name" value="Polyketide_trans_af380"/>
</dbReference>
<protein>
    <recommendedName>
        <fullName evidence="2">AB hydrolase-1 domain-containing protein</fullName>
    </recommendedName>
</protein>
<dbReference type="Pfam" id="PF00561">
    <property type="entry name" value="Abhydrolase_1"/>
    <property type="match status" value="1"/>
</dbReference>
<sequence length="349" mass="39205">MSRTYQVVKFKTIDGLWLRGRIYPAAQRGPAVILNPGYNGVVVNFAPGVPEEFQKAGVTAFIYDPRNTGRSGGFPRNDIDPFKQAEDYSDAFTFLSQQPIVNAEQIVYFGISLSAGIALAAAAIDRRAAAVIAVAPVFEFTPITPADAQRLKFKLMKDRESQVNHGTPPYILPILESVAFLPFNSHISITDEERRKEEDEYHRHLADCWKEEDSEQVAYDPTLTHNAYGTSLQSYHRMFLWESIPLAMIKQISPMPLFMLTPELDQISPMARQTEVFDSLQGPKRQMIAPGREHLYILNGPDMPTLVKWQCDFVWQVVRGRFKSATSCETVPEKMASSVSVSEPQAVSN</sequence>
<keyword evidence="4" id="KW-1185">Reference proteome</keyword>